<sequence length="645" mass="71106">MDGLGSRGSGFSWQVSCGRAPPAIPPSAGHAPCPGGPAAMPVAARALQLHLALLACRWRPCSAPPLPAEGAAPHRWPYTSARVTGSKTLVIIGPHLPKKGVQVILSHFPFLAWVALDEDGSMRSHNDCPHLLANTLTASGGNWSDLGIGRKISFKTYAKGNLQRGADIRDSMLATFAEASQICASDQACAGFTYQSKQKKPKQRVTVWFKSVFNHDARQAQGWHSWKFDSYGADNECRNACLHQFGDRQELDPWCVLGLDVSDSEQLTKRRYKDLVKRYHPDKHKGSEDTTAKFRDIQAAWEIIREPNKRRVAIQRKNSRRIQKHPYETTDRVTRLTRSTVVSLVFAGGSRDTWLIHMFNGYDGVHWGTSHKKGVSFIRAASELSGSMHFGAIDCYDWRPLAGQLEMTSVCGKINSDIPQRGASDLFLIVPFEGISVKYDESSGLTGEALVKFARSFIVDPYDLPVATDALEGLRADGRSPQLWLVTTSQKKSHVCESCPVATAIFKRSSIVNGFPNAGILDCSKDAITGNSTRPPALACSFGRPTLLLVSDLKDESCAYCYHEGKQPGCIYSRQHAACTTVDEKFYCRNTMGEDHVQACFQRHTVEPLMPVNWRFSLREFGMALHLLERTAVAIGNSSSSCSAE</sequence>
<dbReference type="PRINTS" id="PR00625">
    <property type="entry name" value="JDOMAIN"/>
</dbReference>
<dbReference type="InterPro" id="IPR036869">
    <property type="entry name" value="J_dom_sf"/>
</dbReference>
<reference evidence="3" key="1">
    <citation type="submission" date="2023-10" db="EMBL/GenBank/DDBJ databases">
        <authorList>
            <person name="Chen Y."/>
            <person name="Shah S."/>
            <person name="Dougan E. K."/>
            <person name="Thang M."/>
            <person name="Chan C."/>
        </authorList>
    </citation>
    <scope>NUCLEOTIDE SEQUENCE [LARGE SCALE GENOMIC DNA]</scope>
</reference>
<dbReference type="InterPro" id="IPR051948">
    <property type="entry name" value="Hsp70_co-chaperone_J-domain"/>
</dbReference>
<dbReference type="EMBL" id="CAUYUJ010009913">
    <property type="protein sequence ID" value="CAK0828021.1"/>
    <property type="molecule type" value="Genomic_DNA"/>
</dbReference>
<evidence type="ECO:0000256" key="1">
    <source>
        <dbReference type="ARBA" id="ARBA00023186"/>
    </source>
</evidence>
<protein>
    <recommendedName>
        <fullName evidence="2">J domain-containing protein</fullName>
    </recommendedName>
</protein>
<evidence type="ECO:0000313" key="3">
    <source>
        <dbReference type="EMBL" id="CAK0828021.1"/>
    </source>
</evidence>
<dbReference type="PROSITE" id="PS50076">
    <property type="entry name" value="DNAJ_2"/>
    <property type="match status" value="1"/>
</dbReference>
<comment type="caution">
    <text evidence="3">The sequence shown here is derived from an EMBL/GenBank/DDBJ whole genome shotgun (WGS) entry which is preliminary data.</text>
</comment>
<organism evidence="3 4">
    <name type="scientific">Prorocentrum cordatum</name>
    <dbReference type="NCBI Taxonomy" id="2364126"/>
    <lineage>
        <taxon>Eukaryota</taxon>
        <taxon>Sar</taxon>
        <taxon>Alveolata</taxon>
        <taxon>Dinophyceae</taxon>
        <taxon>Prorocentrales</taxon>
        <taxon>Prorocentraceae</taxon>
        <taxon>Prorocentrum</taxon>
    </lineage>
</organism>
<accession>A0ABN9S811</accession>
<evidence type="ECO:0000313" key="4">
    <source>
        <dbReference type="Proteomes" id="UP001189429"/>
    </source>
</evidence>
<dbReference type="Gene3D" id="1.10.287.110">
    <property type="entry name" value="DnaJ domain"/>
    <property type="match status" value="1"/>
</dbReference>
<dbReference type="SMART" id="SM00271">
    <property type="entry name" value="DnaJ"/>
    <property type="match status" value="1"/>
</dbReference>
<dbReference type="PANTHER" id="PTHR44360">
    <property type="entry name" value="DNAJ HOMOLOG SUBFAMILY B MEMBER 9"/>
    <property type="match status" value="1"/>
</dbReference>
<keyword evidence="1" id="KW-0143">Chaperone</keyword>
<dbReference type="Pfam" id="PF00226">
    <property type="entry name" value="DnaJ"/>
    <property type="match status" value="1"/>
</dbReference>
<proteinExistence type="predicted"/>
<gene>
    <name evidence="3" type="ORF">PCOR1329_LOCUS27389</name>
</gene>
<dbReference type="CDD" id="cd06257">
    <property type="entry name" value="DnaJ"/>
    <property type="match status" value="1"/>
</dbReference>
<evidence type="ECO:0000259" key="2">
    <source>
        <dbReference type="PROSITE" id="PS50076"/>
    </source>
</evidence>
<dbReference type="PANTHER" id="PTHR44360:SF1">
    <property type="entry name" value="DNAJ HOMOLOG SUBFAMILY B MEMBER 9"/>
    <property type="match status" value="1"/>
</dbReference>
<dbReference type="InterPro" id="IPR001623">
    <property type="entry name" value="DnaJ_domain"/>
</dbReference>
<dbReference type="SUPFAM" id="SSF46565">
    <property type="entry name" value="Chaperone J-domain"/>
    <property type="match status" value="1"/>
</dbReference>
<dbReference type="Proteomes" id="UP001189429">
    <property type="component" value="Unassembled WGS sequence"/>
</dbReference>
<feature type="domain" description="J" evidence="2">
    <location>
        <begin position="252"/>
        <end position="318"/>
    </location>
</feature>
<keyword evidence="4" id="KW-1185">Reference proteome</keyword>
<name>A0ABN9S811_9DINO</name>